<evidence type="ECO:0000256" key="1">
    <source>
        <dbReference type="SAM" id="MobiDB-lite"/>
    </source>
</evidence>
<dbReference type="Proteomes" id="UP001106592">
    <property type="component" value="Unassembled WGS sequence"/>
</dbReference>
<protein>
    <submittedName>
        <fullName evidence="2">RHS repeat-associated core domain-containing protein</fullName>
    </submittedName>
</protein>
<name>A0A9Q2XQ64_9PSED</name>
<comment type="caution">
    <text evidence="2">The sequence shown here is derived from an EMBL/GenBank/DDBJ whole genome shotgun (WGS) entry which is preliminary data.</text>
</comment>
<evidence type="ECO:0000313" key="3">
    <source>
        <dbReference type="Proteomes" id="UP001106592"/>
    </source>
</evidence>
<dbReference type="AlphaFoldDB" id="A0A9Q2XQ64"/>
<dbReference type="InterPro" id="IPR022385">
    <property type="entry name" value="Rhs_assc_core"/>
</dbReference>
<dbReference type="RefSeq" id="WP_217978215.1">
    <property type="nucleotide sequence ID" value="NZ_JAHTBI010000119.1"/>
</dbReference>
<feature type="compositionally biased region" description="Basic and acidic residues" evidence="1">
    <location>
        <begin position="61"/>
        <end position="77"/>
    </location>
</feature>
<proteinExistence type="predicted"/>
<gene>
    <name evidence="2" type="ORF">KUO17_24875</name>
</gene>
<feature type="region of interest" description="Disordered" evidence="1">
    <location>
        <begin position="47"/>
        <end position="87"/>
    </location>
</feature>
<keyword evidence="3" id="KW-1185">Reference proteome</keyword>
<accession>A0A9Q2XQ64</accession>
<reference evidence="2" key="1">
    <citation type="journal article" date="2022" name="Int. J. Syst. Evol. Microbiol.">
        <title>Pseudomonas aegrilactucae sp. nov. and Pseudomonas morbosilactucae sp. nov., pathogens causing bacterial rot of lettuce in Japan.</title>
        <authorList>
            <person name="Sawada H."/>
            <person name="Fujikawa T."/>
            <person name="Satou M."/>
        </authorList>
    </citation>
    <scope>NUCLEOTIDE SEQUENCE</scope>
    <source>
        <strain evidence="2">MAFF 301350</strain>
    </source>
</reference>
<dbReference type="EMBL" id="JAHTBI010000119">
    <property type="protein sequence ID" value="MBV6290214.1"/>
    <property type="molecule type" value="Genomic_DNA"/>
</dbReference>
<evidence type="ECO:0000313" key="2">
    <source>
        <dbReference type="EMBL" id="MBV6290214.1"/>
    </source>
</evidence>
<sequence length="130" mass="14903">GLHYNRYRYYDCQAGRFISNDPSGYLGGYNLFAYTYDPINWVDPLGLSKKKEQGTPKQAQRKNEKKQGPSDITRIDEPEMSVPNSQWHAHCKCGSGYNQDGTVHDKGKGDVTFSRKTIDWLNDHGWSIEK</sequence>
<dbReference type="NCBIfam" id="TIGR03696">
    <property type="entry name" value="Rhs_assc_core"/>
    <property type="match status" value="1"/>
</dbReference>
<organism evidence="2 3">
    <name type="scientific">Pseudomonas aegrilactucae</name>
    <dbReference type="NCBI Taxonomy" id="2854028"/>
    <lineage>
        <taxon>Bacteria</taxon>
        <taxon>Pseudomonadati</taxon>
        <taxon>Pseudomonadota</taxon>
        <taxon>Gammaproteobacteria</taxon>
        <taxon>Pseudomonadales</taxon>
        <taxon>Pseudomonadaceae</taxon>
        <taxon>Pseudomonas</taxon>
    </lineage>
</organism>
<feature type="non-terminal residue" evidence="2">
    <location>
        <position position="1"/>
    </location>
</feature>
<reference evidence="2" key="2">
    <citation type="journal article" date="2023" name="Plant Pathol.">
        <title>Dismantling and reorganizing Pseudomonas marginalis sensu#lato.</title>
        <authorList>
            <person name="Sawada H."/>
            <person name="Fujikawa T."/>
            <person name="Satou M."/>
        </authorList>
    </citation>
    <scope>NUCLEOTIDE SEQUENCE</scope>
    <source>
        <strain evidence="2">MAFF 301350</strain>
    </source>
</reference>